<dbReference type="GO" id="GO:0003924">
    <property type="term" value="F:GTPase activity"/>
    <property type="evidence" value="ECO:0007669"/>
    <property type="project" value="InterPro"/>
</dbReference>
<dbReference type="FunFam" id="3.40.50.300:FF:001462">
    <property type="entry name" value="Small GTP-binding protein, putative"/>
    <property type="match status" value="1"/>
</dbReference>
<evidence type="ECO:0000256" key="2">
    <source>
        <dbReference type="ARBA" id="ARBA00022741"/>
    </source>
</evidence>
<sequence length="231" mass="25606">MAVEVCPKSIYAYEKVRSAIRDHEADVSISIPKTRAKIVVVGSSGVGKTSVIYRHRFGNRLAPFTATIGASFVECEVETSYENISLQIWDTAGQERFRCMVPMYMRNSAAAIIMYDITNRQSFEDVDKWSEELRKCCGMSDPLVVLIGNKCDLYDKRRVSTAEGQAKAQELDARFYEISAEKPITFALMLEDLCHDLLSGPCADELSSATSSSRTSIINLSSAASTTTIVR</sequence>
<dbReference type="EMBL" id="CATQJL010000316">
    <property type="protein sequence ID" value="CAJ0606456.1"/>
    <property type="molecule type" value="Genomic_DNA"/>
</dbReference>
<dbReference type="SMART" id="SM00173">
    <property type="entry name" value="RAS"/>
    <property type="match status" value="1"/>
</dbReference>
<dbReference type="InterPro" id="IPR001806">
    <property type="entry name" value="Small_GTPase"/>
</dbReference>
<dbReference type="InterPro" id="IPR005225">
    <property type="entry name" value="Small_GTP-bd"/>
</dbReference>
<dbReference type="SMART" id="SM00175">
    <property type="entry name" value="RAB"/>
    <property type="match status" value="1"/>
</dbReference>
<reference evidence="3" key="1">
    <citation type="submission" date="2023-07" db="EMBL/GenBank/DDBJ databases">
        <authorList>
            <consortium name="CYATHOMIX"/>
        </authorList>
    </citation>
    <scope>NUCLEOTIDE SEQUENCE</scope>
    <source>
        <strain evidence="3">N/A</strain>
    </source>
</reference>
<keyword evidence="2" id="KW-0547">Nucleotide-binding</keyword>
<dbReference type="PROSITE" id="PS51419">
    <property type="entry name" value="RAB"/>
    <property type="match status" value="1"/>
</dbReference>
<dbReference type="PROSITE" id="PS51421">
    <property type="entry name" value="RAS"/>
    <property type="match status" value="1"/>
</dbReference>
<dbReference type="Proteomes" id="UP001176961">
    <property type="component" value="Unassembled WGS sequence"/>
</dbReference>
<dbReference type="PRINTS" id="PR00449">
    <property type="entry name" value="RASTRNSFRMNG"/>
</dbReference>
<dbReference type="SMART" id="SM00176">
    <property type="entry name" value="RAN"/>
    <property type="match status" value="1"/>
</dbReference>
<organism evidence="3 4">
    <name type="scientific">Cylicocyclus nassatus</name>
    <name type="common">Nematode worm</name>
    <dbReference type="NCBI Taxonomy" id="53992"/>
    <lineage>
        <taxon>Eukaryota</taxon>
        <taxon>Metazoa</taxon>
        <taxon>Ecdysozoa</taxon>
        <taxon>Nematoda</taxon>
        <taxon>Chromadorea</taxon>
        <taxon>Rhabditida</taxon>
        <taxon>Rhabditina</taxon>
        <taxon>Rhabditomorpha</taxon>
        <taxon>Strongyloidea</taxon>
        <taxon>Strongylidae</taxon>
        <taxon>Cylicocyclus</taxon>
    </lineage>
</organism>
<evidence type="ECO:0008006" key="5">
    <source>
        <dbReference type="Google" id="ProtNLM"/>
    </source>
</evidence>
<dbReference type="PANTHER" id="PTHR47978">
    <property type="match status" value="1"/>
</dbReference>
<dbReference type="CDD" id="cd00154">
    <property type="entry name" value="Rab"/>
    <property type="match status" value="1"/>
</dbReference>
<accession>A0AA36MBX8</accession>
<evidence type="ECO:0000313" key="3">
    <source>
        <dbReference type="EMBL" id="CAJ0606456.1"/>
    </source>
</evidence>
<evidence type="ECO:0000256" key="1">
    <source>
        <dbReference type="ARBA" id="ARBA00006270"/>
    </source>
</evidence>
<dbReference type="GO" id="GO:0005525">
    <property type="term" value="F:GTP binding"/>
    <property type="evidence" value="ECO:0007669"/>
    <property type="project" value="InterPro"/>
</dbReference>
<protein>
    <recommendedName>
        <fullName evidence="5">Ras family protein</fullName>
    </recommendedName>
</protein>
<evidence type="ECO:0000313" key="4">
    <source>
        <dbReference type="Proteomes" id="UP001176961"/>
    </source>
</evidence>
<gene>
    <name evidence="3" type="ORF">CYNAS_LOCUS18439</name>
</gene>
<dbReference type="InterPro" id="IPR027417">
    <property type="entry name" value="P-loop_NTPase"/>
</dbReference>
<dbReference type="SUPFAM" id="SSF52540">
    <property type="entry name" value="P-loop containing nucleoside triphosphate hydrolases"/>
    <property type="match status" value="1"/>
</dbReference>
<dbReference type="SMART" id="SM00177">
    <property type="entry name" value="ARF"/>
    <property type="match status" value="1"/>
</dbReference>
<name>A0AA36MBX8_CYLNA</name>
<keyword evidence="4" id="KW-1185">Reference proteome</keyword>
<dbReference type="NCBIfam" id="TIGR00231">
    <property type="entry name" value="small_GTP"/>
    <property type="match status" value="1"/>
</dbReference>
<proteinExistence type="inferred from homology"/>
<comment type="similarity">
    <text evidence="1">Belongs to the small GTPase superfamily. Rab family.</text>
</comment>
<dbReference type="Gene3D" id="3.40.50.300">
    <property type="entry name" value="P-loop containing nucleotide triphosphate hydrolases"/>
    <property type="match status" value="1"/>
</dbReference>
<dbReference type="Pfam" id="PF00071">
    <property type="entry name" value="Ras"/>
    <property type="match status" value="1"/>
</dbReference>
<comment type="caution">
    <text evidence="3">The sequence shown here is derived from an EMBL/GenBank/DDBJ whole genome shotgun (WGS) entry which is preliminary data.</text>
</comment>
<dbReference type="SMART" id="SM00174">
    <property type="entry name" value="RHO"/>
    <property type="match status" value="1"/>
</dbReference>
<dbReference type="AlphaFoldDB" id="A0AA36MBX8"/>